<organism evidence="2 3">
    <name type="scientific">Sphaerisporangium siamense</name>
    <dbReference type="NCBI Taxonomy" id="795645"/>
    <lineage>
        <taxon>Bacteria</taxon>
        <taxon>Bacillati</taxon>
        <taxon>Actinomycetota</taxon>
        <taxon>Actinomycetes</taxon>
        <taxon>Streptosporangiales</taxon>
        <taxon>Streptosporangiaceae</taxon>
        <taxon>Sphaerisporangium</taxon>
    </lineage>
</organism>
<dbReference type="GO" id="GO:0097266">
    <property type="term" value="F:phenylacetyl-CoA 1,2-epoxidase activity"/>
    <property type="evidence" value="ECO:0007669"/>
    <property type="project" value="UniProtKB-EC"/>
</dbReference>
<accession>A0A7W7D998</accession>
<reference evidence="2 3" key="1">
    <citation type="submission" date="2020-08" db="EMBL/GenBank/DDBJ databases">
        <title>Sequencing the genomes of 1000 actinobacteria strains.</title>
        <authorList>
            <person name="Klenk H.-P."/>
        </authorList>
    </citation>
    <scope>NUCLEOTIDE SEQUENCE [LARGE SCALE GENOMIC DNA]</scope>
    <source>
        <strain evidence="2 3">DSM 45784</strain>
    </source>
</reference>
<dbReference type="Pfam" id="PF05138">
    <property type="entry name" value="PaaA_PaaC"/>
    <property type="match status" value="1"/>
</dbReference>
<keyword evidence="3" id="KW-1185">Reference proteome</keyword>
<dbReference type="InterPro" id="IPR011882">
    <property type="entry name" value="PaaC"/>
</dbReference>
<dbReference type="GO" id="GO:0010124">
    <property type="term" value="P:phenylacetate catabolic process"/>
    <property type="evidence" value="ECO:0007669"/>
    <property type="project" value="InterPro"/>
</dbReference>
<gene>
    <name evidence="2" type="ORF">BJ982_003309</name>
</gene>
<dbReference type="PANTHER" id="PTHR30458:SF0">
    <property type="entry name" value="1,2-PHENYLACETYL-COA EPOXIDASE, SUBUNIT C"/>
    <property type="match status" value="1"/>
</dbReference>
<dbReference type="InterPro" id="IPR012347">
    <property type="entry name" value="Ferritin-like"/>
</dbReference>
<dbReference type="Proteomes" id="UP000542210">
    <property type="component" value="Unassembled WGS sequence"/>
</dbReference>
<dbReference type="InterPro" id="IPR009078">
    <property type="entry name" value="Ferritin-like_SF"/>
</dbReference>
<dbReference type="EC" id="1.14.13.149" evidence="2"/>
<sequence length="305" mass="32431">MSDMSAMPSFGSHPDPAAGNAYEALNEADDPRWAFGTGFTDPLAGVDTTLPSGVDGADLAAYCLMLGDDALIMSHRLQEWCTHAPELEEEVALANIALDLLGQARLLLARAGTADGTGRDEDALAFLRDPGEFRNARLAEVRNGDFGHAMARLLVFATWRLALLDRLAASRDPVLAAVAAKGVKELAYHRDYAAGWVVRLGDGTAHSRERVYEGLSSVWPLVPELFAAHPVEARLARAGVAADPADLRAEFDAVIDQVLAAATLTRPPLPSEGSALGRGGAHTEALTVLLEELQSVARAHPGARW</sequence>
<evidence type="ECO:0000313" key="3">
    <source>
        <dbReference type="Proteomes" id="UP000542210"/>
    </source>
</evidence>
<dbReference type="SUPFAM" id="SSF47240">
    <property type="entry name" value="Ferritin-like"/>
    <property type="match status" value="1"/>
</dbReference>
<dbReference type="PANTHER" id="PTHR30458">
    <property type="entry name" value="PHENYLACETIC ACID DEGRADATION PROTEIN PAA"/>
    <property type="match status" value="1"/>
</dbReference>
<dbReference type="GO" id="GO:0005829">
    <property type="term" value="C:cytosol"/>
    <property type="evidence" value="ECO:0007669"/>
    <property type="project" value="TreeGrafter"/>
</dbReference>
<name>A0A7W7D998_9ACTN</name>
<evidence type="ECO:0000256" key="1">
    <source>
        <dbReference type="SAM" id="MobiDB-lite"/>
    </source>
</evidence>
<evidence type="ECO:0000313" key="2">
    <source>
        <dbReference type="EMBL" id="MBB4701765.1"/>
    </source>
</evidence>
<comment type="caution">
    <text evidence="2">The sequence shown here is derived from an EMBL/GenBank/DDBJ whole genome shotgun (WGS) entry which is preliminary data.</text>
</comment>
<proteinExistence type="predicted"/>
<dbReference type="Gene3D" id="1.20.1260.10">
    <property type="match status" value="1"/>
</dbReference>
<dbReference type="NCBIfam" id="TIGR02158">
    <property type="entry name" value="PA_CoA_Oxy3"/>
    <property type="match status" value="1"/>
</dbReference>
<dbReference type="EMBL" id="JACHND010000001">
    <property type="protein sequence ID" value="MBB4701765.1"/>
    <property type="molecule type" value="Genomic_DNA"/>
</dbReference>
<dbReference type="AlphaFoldDB" id="A0A7W7D998"/>
<keyword evidence="2" id="KW-0560">Oxidoreductase</keyword>
<dbReference type="InterPro" id="IPR007814">
    <property type="entry name" value="PaaA_PaaC"/>
</dbReference>
<dbReference type="PIRSF" id="PIRSF037834">
    <property type="entry name" value="PA_CoA_Oase3"/>
    <property type="match status" value="1"/>
</dbReference>
<protein>
    <submittedName>
        <fullName evidence="2">Ring-1,2-phenylacetyl-CoA epoxidase subunit PaaC</fullName>
        <ecNumber evidence="2">1.14.13.149</ecNumber>
    </submittedName>
</protein>
<feature type="region of interest" description="Disordered" evidence="1">
    <location>
        <begin position="1"/>
        <end position="20"/>
    </location>
</feature>
<dbReference type="InterPro" id="IPR052703">
    <property type="entry name" value="Aromatic_CoA_ox/epox"/>
</dbReference>